<accession>A0A917EI63</accession>
<dbReference type="AlphaFoldDB" id="A0A917EI63"/>
<keyword evidence="2" id="KW-1185">Reference proteome</keyword>
<reference evidence="2" key="1">
    <citation type="journal article" date="2019" name="Int. J. Syst. Evol. Microbiol.">
        <title>The Global Catalogue of Microorganisms (GCM) 10K type strain sequencing project: providing services to taxonomists for standard genome sequencing and annotation.</title>
        <authorList>
            <consortium name="The Broad Institute Genomics Platform"/>
            <consortium name="The Broad Institute Genome Sequencing Center for Infectious Disease"/>
            <person name="Wu L."/>
            <person name="Ma J."/>
        </authorList>
    </citation>
    <scope>NUCLEOTIDE SEQUENCE [LARGE SCALE GENOMIC DNA]</scope>
    <source>
        <strain evidence="2">CGMCC 1.12664</strain>
    </source>
</reference>
<evidence type="ECO:0008006" key="3">
    <source>
        <dbReference type="Google" id="ProtNLM"/>
    </source>
</evidence>
<dbReference type="SUPFAM" id="SSF54909">
    <property type="entry name" value="Dimeric alpha+beta barrel"/>
    <property type="match status" value="1"/>
</dbReference>
<sequence>MPKFLYVYHADAPIDMSPEDAAVAIEQWGKWMQSLGPALIEPGEPVGLSKLVKRDGVTDTVPNAAFGWSVVEAASIEQACDMAKGNPMVEGGGAVEVAEIMPMPM</sequence>
<dbReference type="Proteomes" id="UP000612855">
    <property type="component" value="Unassembled WGS sequence"/>
</dbReference>
<comment type="caution">
    <text evidence="1">The sequence shown here is derived from an EMBL/GenBank/DDBJ whole genome shotgun (WGS) entry which is preliminary data.</text>
</comment>
<dbReference type="Gene3D" id="3.30.70.1060">
    <property type="entry name" value="Dimeric alpha+beta barrel"/>
    <property type="match status" value="1"/>
</dbReference>
<name>A0A917EI63_9RHOB</name>
<organism evidence="1 2">
    <name type="scientific">Primorskyibacter flagellatus</name>
    <dbReference type="NCBI Taxonomy" id="1387277"/>
    <lineage>
        <taxon>Bacteria</taxon>
        <taxon>Pseudomonadati</taxon>
        <taxon>Pseudomonadota</taxon>
        <taxon>Alphaproteobacteria</taxon>
        <taxon>Rhodobacterales</taxon>
        <taxon>Roseobacteraceae</taxon>
        <taxon>Primorskyibacter</taxon>
    </lineage>
</organism>
<proteinExistence type="predicted"/>
<dbReference type="RefSeq" id="WP_188478183.1">
    <property type="nucleotide sequence ID" value="NZ_BMFJ01000001.1"/>
</dbReference>
<evidence type="ECO:0000313" key="2">
    <source>
        <dbReference type="Proteomes" id="UP000612855"/>
    </source>
</evidence>
<dbReference type="EMBL" id="BMFJ01000001">
    <property type="protein sequence ID" value="GGE37775.1"/>
    <property type="molecule type" value="Genomic_DNA"/>
</dbReference>
<dbReference type="InterPro" id="IPR011008">
    <property type="entry name" value="Dimeric_a/b-barrel"/>
</dbReference>
<evidence type="ECO:0000313" key="1">
    <source>
        <dbReference type="EMBL" id="GGE37775.1"/>
    </source>
</evidence>
<protein>
    <recommendedName>
        <fullName evidence="3">YCII-related domain-containing protein</fullName>
    </recommendedName>
</protein>
<gene>
    <name evidence="1" type="ORF">GCM10011360_26990</name>
</gene>